<reference evidence="2" key="1">
    <citation type="submission" date="2016-10" db="EMBL/GenBank/DDBJ databases">
        <authorList>
            <person name="Varghese N."/>
            <person name="Submissions S."/>
        </authorList>
    </citation>
    <scope>NUCLEOTIDE SEQUENCE [LARGE SCALE GENOMIC DNA]</scope>
    <source>
        <strain evidence="2">DSM 21580</strain>
    </source>
</reference>
<proteinExistence type="predicted"/>
<dbReference type="Proteomes" id="UP000236738">
    <property type="component" value="Unassembled WGS sequence"/>
</dbReference>
<gene>
    <name evidence="1" type="ORF">SAMN05421847_2836</name>
</gene>
<name>A0A1H6BEJ8_9FLAO</name>
<sequence length="185" mass="21057">MKKNSGEIKFLLSNSIVNRTYLYNLKNICNFCCEFKNQNTMSSIITGLFKSQSQSTKISQDLEDAGVPENNFIVYLHDKPISKEVKTSLWQSFFGDTTVLEDESLVVSVKVKDAETKEKVSNIFDENDCIHQNYIENIKFKEAQSLQFLKKIVALRAKALIYSSPEIKHHGQNGGINSEVFFGKN</sequence>
<accession>A0A1H6BEJ8</accession>
<evidence type="ECO:0000313" key="2">
    <source>
        <dbReference type="Proteomes" id="UP000236738"/>
    </source>
</evidence>
<evidence type="ECO:0000313" key="1">
    <source>
        <dbReference type="EMBL" id="SEG58994.1"/>
    </source>
</evidence>
<dbReference type="EMBL" id="FNUS01000008">
    <property type="protein sequence ID" value="SEG58994.1"/>
    <property type="molecule type" value="Genomic_DNA"/>
</dbReference>
<dbReference type="AlphaFoldDB" id="A0A1H6BEJ8"/>
<keyword evidence="2" id="KW-1185">Reference proteome</keyword>
<protein>
    <submittedName>
        <fullName evidence="1">Uncharacterized protein</fullName>
    </submittedName>
</protein>
<organism evidence="1 2">
    <name type="scientific">Halpernia humi</name>
    <dbReference type="NCBI Taxonomy" id="493375"/>
    <lineage>
        <taxon>Bacteria</taxon>
        <taxon>Pseudomonadati</taxon>
        <taxon>Bacteroidota</taxon>
        <taxon>Flavobacteriia</taxon>
        <taxon>Flavobacteriales</taxon>
        <taxon>Weeksellaceae</taxon>
        <taxon>Chryseobacterium group</taxon>
        <taxon>Halpernia</taxon>
    </lineage>
</organism>